<dbReference type="AlphaFoldDB" id="A0A1H1CZ97"/>
<proteinExistence type="inferred from homology"/>
<dbReference type="RefSeq" id="WP_074700420.1">
    <property type="nucleotide sequence ID" value="NZ_CP018863.1"/>
</dbReference>
<dbReference type="InterPro" id="IPR005119">
    <property type="entry name" value="LysR_subst-bd"/>
</dbReference>
<keyword evidence="7" id="KW-1185">Reference proteome</keyword>
<dbReference type="EMBL" id="FNKH01000002">
    <property type="protein sequence ID" value="SDQ69631.1"/>
    <property type="molecule type" value="Genomic_DNA"/>
</dbReference>
<dbReference type="Pfam" id="PF03466">
    <property type="entry name" value="LysR_substrate"/>
    <property type="match status" value="1"/>
</dbReference>
<keyword evidence="3 6" id="KW-0238">DNA-binding</keyword>
<feature type="domain" description="HTH lysR-type" evidence="5">
    <location>
        <begin position="3"/>
        <end position="61"/>
    </location>
</feature>
<dbReference type="InterPro" id="IPR036388">
    <property type="entry name" value="WH-like_DNA-bd_sf"/>
</dbReference>
<keyword evidence="4" id="KW-0804">Transcription</keyword>
<sequence>MQITLRQLEYFLAVAELGSVSAAARRCHVSPGGLSLALNDLEAGLGVQLMLRRKAKGATLTSAGRWVAERARSIVTDAGELQFVAQRLQGELVGPLKIGCFGTLSPWLLPRIIEFFATNHPAVDIELMEGSSDLLQQLLLDGELDVGLMYSLHVNTELELTTVAPVRLQLLLSPDHPLAGQDEIALRDLGDSPAALLGLQPARDLAETQLRNAGFEPQIKWRSTNVETIRSLVARGLAYSVLMGRPLGDQTYEGLPLAYRRIKDDLPDNAVVAAYPRGTDPSEKVRALLSYCQEEFSPDKSPVQ</sequence>
<name>A0A1H1CZ97_9MICC</name>
<dbReference type="STRING" id="37928.SAMN04489742_2180"/>
<dbReference type="GO" id="GO:0003700">
    <property type="term" value="F:DNA-binding transcription factor activity"/>
    <property type="evidence" value="ECO:0007669"/>
    <property type="project" value="InterPro"/>
</dbReference>
<dbReference type="GO" id="GO:0032993">
    <property type="term" value="C:protein-DNA complex"/>
    <property type="evidence" value="ECO:0007669"/>
    <property type="project" value="TreeGrafter"/>
</dbReference>
<evidence type="ECO:0000313" key="7">
    <source>
        <dbReference type="Proteomes" id="UP000181917"/>
    </source>
</evidence>
<evidence type="ECO:0000256" key="2">
    <source>
        <dbReference type="ARBA" id="ARBA00023015"/>
    </source>
</evidence>
<reference evidence="6 7" key="1">
    <citation type="submission" date="2016-10" db="EMBL/GenBank/DDBJ databases">
        <authorList>
            <person name="de Groot N.N."/>
        </authorList>
    </citation>
    <scope>NUCLEOTIDE SEQUENCE [LARGE SCALE GENOMIC DNA]</scope>
    <source>
        <strain evidence="6 7">DSM 20117</strain>
    </source>
</reference>
<dbReference type="OrthoDB" id="3461141at2"/>
<dbReference type="PANTHER" id="PTHR30346:SF0">
    <property type="entry name" value="HCA OPERON TRANSCRIPTIONAL ACTIVATOR HCAR"/>
    <property type="match status" value="1"/>
</dbReference>
<dbReference type="InterPro" id="IPR036390">
    <property type="entry name" value="WH_DNA-bd_sf"/>
</dbReference>
<dbReference type="GO" id="GO:0003677">
    <property type="term" value="F:DNA binding"/>
    <property type="evidence" value="ECO:0007669"/>
    <property type="project" value="UniProtKB-KW"/>
</dbReference>
<gene>
    <name evidence="6" type="ORF">SAMN04489742_2180</name>
</gene>
<evidence type="ECO:0000256" key="3">
    <source>
        <dbReference type="ARBA" id="ARBA00023125"/>
    </source>
</evidence>
<dbReference type="PANTHER" id="PTHR30346">
    <property type="entry name" value="TRANSCRIPTIONAL DUAL REGULATOR HCAR-RELATED"/>
    <property type="match status" value="1"/>
</dbReference>
<dbReference type="SUPFAM" id="SSF53850">
    <property type="entry name" value="Periplasmic binding protein-like II"/>
    <property type="match status" value="1"/>
</dbReference>
<organism evidence="6 7">
    <name type="scientific">Crystallibacter crystallopoietes</name>
    <dbReference type="NCBI Taxonomy" id="37928"/>
    <lineage>
        <taxon>Bacteria</taxon>
        <taxon>Bacillati</taxon>
        <taxon>Actinomycetota</taxon>
        <taxon>Actinomycetes</taxon>
        <taxon>Micrococcales</taxon>
        <taxon>Micrococcaceae</taxon>
        <taxon>Crystallibacter</taxon>
    </lineage>
</organism>
<evidence type="ECO:0000256" key="1">
    <source>
        <dbReference type="ARBA" id="ARBA00009437"/>
    </source>
</evidence>
<accession>A0A1H1CZ97</accession>
<dbReference type="PROSITE" id="PS50931">
    <property type="entry name" value="HTH_LYSR"/>
    <property type="match status" value="1"/>
</dbReference>
<dbReference type="InterPro" id="IPR000847">
    <property type="entry name" value="LysR_HTH_N"/>
</dbReference>
<dbReference type="SUPFAM" id="SSF46785">
    <property type="entry name" value="Winged helix' DNA-binding domain"/>
    <property type="match status" value="1"/>
</dbReference>
<comment type="similarity">
    <text evidence="1">Belongs to the LysR transcriptional regulatory family.</text>
</comment>
<dbReference type="Gene3D" id="1.10.10.10">
    <property type="entry name" value="Winged helix-like DNA-binding domain superfamily/Winged helix DNA-binding domain"/>
    <property type="match status" value="1"/>
</dbReference>
<dbReference type="Gene3D" id="3.40.190.10">
    <property type="entry name" value="Periplasmic binding protein-like II"/>
    <property type="match status" value="2"/>
</dbReference>
<dbReference type="KEGG" id="acry:AC20117_06505"/>
<evidence type="ECO:0000313" key="6">
    <source>
        <dbReference type="EMBL" id="SDQ69631.1"/>
    </source>
</evidence>
<keyword evidence="2" id="KW-0805">Transcription regulation</keyword>
<dbReference type="Proteomes" id="UP000181917">
    <property type="component" value="Unassembled WGS sequence"/>
</dbReference>
<evidence type="ECO:0000256" key="4">
    <source>
        <dbReference type="ARBA" id="ARBA00023163"/>
    </source>
</evidence>
<protein>
    <submittedName>
        <fullName evidence="6">DNA-binding transcriptional regulator, LysR family</fullName>
    </submittedName>
</protein>
<dbReference type="Pfam" id="PF00126">
    <property type="entry name" value="HTH_1"/>
    <property type="match status" value="1"/>
</dbReference>
<evidence type="ECO:0000259" key="5">
    <source>
        <dbReference type="PROSITE" id="PS50931"/>
    </source>
</evidence>